<dbReference type="EMBL" id="JBBPBM010000021">
    <property type="protein sequence ID" value="KAK8549126.1"/>
    <property type="molecule type" value="Genomic_DNA"/>
</dbReference>
<comment type="caution">
    <text evidence="2">The sequence shown here is derived from an EMBL/GenBank/DDBJ whole genome shotgun (WGS) entry which is preliminary data.</text>
</comment>
<reference evidence="2 3" key="1">
    <citation type="journal article" date="2024" name="G3 (Bethesda)">
        <title>Genome assembly of Hibiscus sabdariffa L. provides insights into metabolisms of medicinal natural products.</title>
        <authorList>
            <person name="Kim T."/>
        </authorList>
    </citation>
    <scope>NUCLEOTIDE SEQUENCE [LARGE SCALE GENOMIC DNA]</scope>
    <source>
        <strain evidence="2">TK-2024</strain>
        <tissue evidence="2">Old leaves</tissue>
    </source>
</reference>
<gene>
    <name evidence="2" type="ORF">V6N12_062024</name>
</gene>
<evidence type="ECO:0000313" key="2">
    <source>
        <dbReference type="EMBL" id="KAK8549126.1"/>
    </source>
</evidence>
<feature type="chain" id="PRO_5046655481" evidence="1">
    <location>
        <begin position="37"/>
        <end position="114"/>
    </location>
</feature>
<keyword evidence="1" id="KW-0732">Signal</keyword>
<evidence type="ECO:0000313" key="3">
    <source>
        <dbReference type="Proteomes" id="UP001472677"/>
    </source>
</evidence>
<accession>A0ABR2DZY2</accession>
<dbReference type="Proteomes" id="UP001472677">
    <property type="component" value="Unassembled WGS sequence"/>
</dbReference>
<keyword evidence="3" id="KW-1185">Reference proteome</keyword>
<sequence length="114" mass="12332">MFIYPTFSLRIFVPFSWCQLNNFSLLILTISFVISAQNPNGAVNRACGFPSPSSENDGFNDGTAPRLVDETSTHCNGSKPSSYSSFTFGFGAIPLTDSEQLRRLVVASAALEVA</sequence>
<feature type="signal peptide" evidence="1">
    <location>
        <begin position="1"/>
        <end position="36"/>
    </location>
</feature>
<organism evidence="2 3">
    <name type="scientific">Hibiscus sabdariffa</name>
    <name type="common">roselle</name>
    <dbReference type="NCBI Taxonomy" id="183260"/>
    <lineage>
        <taxon>Eukaryota</taxon>
        <taxon>Viridiplantae</taxon>
        <taxon>Streptophyta</taxon>
        <taxon>Embryophyta</taxon>
        <taxon>Tracheophyta</taxon>
        <taxon>Spermatophyta</taxon>
        <taxon>Magnoliopsida</taxon>
        <taxon>eudicotyledons</taxon>
        <taxon>Gunneridae</taxon>
        <taxon>Pentapetalae</taxon>
        <taxon>rosids</taxon>
        <taxon>malvids</taxon>
        <taxon>Malvales</taxon>
        <taxon>Malvaceae</taxon>
        <taxon>Malvoideae</taxon>
        <taxon>Hibiscus</taxon>
    </lineage>
</organism>
<protein>
    <submittedName>
        <fullName evidence="2">Uncharacterized protein</fullName>
    </submittedName>
</protein>
<evidence type="ECO:0000256" key="1">
    <source>
        <dbReference type="SAM" id="SignalP"/>
    </source>
</evidence>
<proteinExistence type="predicted"/>
<name>A0ABR2DZY2_9ROSI</name>